<organism evidence="2 3">
    <name type="scientific">Conchiformibius steedae DSM 2580</name>
    <dbReference type="NCBI Taxonomy" id="1121352"/>
    <lineage>
        <taxon>Bacteria</taxon>
        <taxon>Pseudomonadati</taxon>
        <taxon>Pseudomonadota</taxon>
        <taxon>Betaproteobacteria</taxon>
        <taxon>Neisseriales</taxon>
        <taxon>Neisseriaceae</taxon>
        <taxon>Conchiformibius</taxon>
    </lineage>
</organism>
<dbReference type="GO" id="GO:0005737">
    <property type="term" value="C:cytoplasm"/>
    <property type="evidence" value="ECO:0007669"/>
    <property type="project" value="TreeGrafter"/>
</dbReference>
<feature type="domain" description="Metallo-beta-lactamase" evidence="1">
    <location>
        <begin position="118"/>
        <end position="311"/>
    </location>
</feature>
<dbReference type="PANTHER" id="PTHR15032">
    <property type="entry name" value="N-ACYL-PHOSPHATIDYLETHANOLAMINE-HYDROLYZING PHOSPHOLIPASE D"/>
    <property type="match status" value="1"/>
</dbReference>
<name>A0AAE9HUZ7_9NEIS</name>
<dbReference type="InterPro" id="IPR036866">
    <property type="entry name" value="RibonucZ/Hydroxyglut_hydro"/>
</dbReference>
<sequence length="363" mass="41461">MMSDGRTLLLLAAVCVVLAGLAGWRWQLRRRYPPYRQSRQYGRRTFANTPPAAALHRRSTLAALLCMALYPQRYRPPQPLPVQRPDWDAFFCADDKERIKMIWFGHSSLLMRVGGKTVFFDPVFAPSVSPLPWMMRRFQAAPAALHELPPVDYVVYSHNHYDHLDKTAFQHFAATATQFIVPLGMAALLRSWGAASERIREADWWDEIALDGWQLHAVPARHNSGRGWGDTNLTLWNGWVVRTQSESIYYSGDSSYGSHFAEIGKRFGGLDLALIENGQYNPAWRDNHMFPEQTVQAALDVRAKCLMPVHWGAYALSTHPWDEPVCRSIPLARHEGLAVLTPVQGQVFDRESETFRWWENGES</sequence>
<dbReference type="Gene3D" id="3.60.15.10">
    <property type="entry name" value="Ribonuclease Z/Hydroxyacylglutathione hydrolase-like"/>
    <property type="match status" value="1"/>
</dbReference>
<dbReference type="EMBL" id="CP097501">
    <property type="protein sequence ID" value="URD66705.1"/>
    <property type="molecule type" value="Genomic_DNA"/>
</dbReference>
<evidence type="ECO:0000259" key="1">
    <source>
        <dbReference type="Pfam" id="PF12706"/>
    </source>
</evidence>
<dbReference type="Pfam" id="PF12706">
    <property type="entry name" value="Lactamase_B_2"/>
    <property type="match status" value="1"/>
</dbReference>
<protein>
    <submittedName>
        <fullName evidence="2">MBL fold metallo-hydrolase</fullName>
    </submittedName>
</protein>
<dbReference type="AlphaFoldDB" id="A0AAE9HUZ7"/>
<dbReference type="PANTHER" id="PTHR15032:SF4">
    <property type="entry name" value="N-ACYL-PHOSPHATIDYLETHANOLAMINE-HYDROLYZING PHOSPHOLIPASE D"/>
    <property type="match status" value="1"/>
</dbReference>
<dbReference type="RefSeq" id="WP_051532109.1">
    <property type="nucleotide sequence ID" value="NZ_CP097501.1"/>
</dbReference>
<reference evidence="2" key="1">
    <citation type="submission" date="2022-05" db="EMBL/GenBank/DDBJ databases">
        <title>Alysiella filiformis genome sequencing.</title>
        <authorList>
            <person name="Viehboeck T."/>
        </authorList>
    </citation>
    <scope>NUCLEOTIDE SEQUENCE</scope>
    <source>
        <strain evidence="2">DSM 2580</strain>
    </source>
</reference>
<dbReference type="InterPro" id="IPR001279">
    <property type="entry name" value="Metallo-B-lactamas"/>
</dbReference>
<evidence type="ECO:0000313" key="3">
    <source>
        <dbReference type="Proteomes" id="UP001056819"/>
    </source>
</evidence>
<accession>A0AAE9HUZ7</accession>
<gene>
    <name evidence="2" type="ORF">LNQ82_05550</name>
</gene>
<evidence type="ECO:0000313" key="2">
    <source>
        <dbReference type="EMBL" id="URD66705.1"/>
    </source>
</evidence>
<proteinExistence type="predicted"/>
<dbReference type="SUPFAM" id="SSF56281">
    <property type="entry name" value="Metallo-hydrolase/oxidoreductase"/>
    <property type="match status" value="1"/>
</dbReference>
<dbReference type="Proteomes" id="UP001056819">
    <property type="component" value="Chromosome"/>
</dbReference>